<feature type="transmembrane region" description="Helical" evidence="1">
    <location>
        <begin position="12"/>
        <end position="37"/>
    </location>
</feature>
<protein>
    <submittedName>
        <fullName evidence="2">Uncharacterized protein</fullName>
    </submittedName>
</protein>
<dbReference type="EMBL" id="JBHSAM010000034">
    <property type="protein sequence ID" value="MFC4102515.1"/>
    <property type="molecule type" value="Genomic_DNA"/>
</dbReference>
<proteinExistence type="predicted"/>
<evidence type="ECO:0000256" key="1">
    <source>
        <dbReference type="SAM" id="Phobius"/>
    </source>
</evidence>
<name>A0ABV8K8Y6_9BACL</name>
<evidence type="ECO:0000313" key="2">
    <source>
        <dbReference type="EMBL" id="MFC4102515.1"/>
    </source>
</evidence>
<keyword evidence="1" id="KW-0472">Membrane</keyword>
<keyword evidence="3" id="KW-1185">Reference proteome</keyword>
<keyword evidence="1" id="KW-1133">Transmembrane helix</keyword>
<accession>A0ABV8K8Y6</accession>
<keyword evidence="1" id="KW-0812">Transmembrane</keyword>
<gene>
    <name evidence="2" type="ORF">ACFOZ8_23120</name>
</gene>
<dbReference type="RefSeq" id="WP_377721138.1">
    <property type="nucleotide sequence ID" value="NZ_JBHSAM010000034.1"/>
</dbReference>
<reference evidence="3" key="1">
    <citation type="journal article" date="2019" name="Int. J. Syst. Evol. Microbiol.">
        <title>The Global Catalogue of Microorganisms (GCM) 10K type strain sequencing project: providing services to taxonomists for standard genome sequencing and annotation.</title>
        <authorList>
            <consortium name="The Broad Institute Genomics Platform"/>
            <consortium name="The Broad Institute Genome Sequencing Center for Infectious Disease"/>
            <person name="Wu L."/>
            <person name="Ma J."/>
        </authorList>
    </citation>
    <scope>NUCLEOTIDE SEQUENCE [LARGE SCALE GENOMIC DNA]</scope>
    <source>
        <strain evidence="3">IBRC-M 10987</strain>
    </source>
</reference>
<dbReference type="Proteomes" id="UP001595715">
    <property type="component" value="Unassembled WGS sequence"/>
</dbReference>
<evidence type="ECO:0000313" key="3">
    <source>
        <dbReference type="Proteomes" id="UP001595715"/>
    </source>
</evidence>
<comment type="caution">
    <text evidence="2">The sequence shown here is derived from an EMBL/GenBank/DDBJ whole genome shotgun (WGS) entry which is preliminary data.</text>
</comment>
<sequence>MFMFIRGEVRAVGVRVLLVLAFVAILANIVLWIIALFRTSKLGDNLLFDRDQLVIYDRTVRPEDIKAIMIKGYFNPIVGLLPHGKRIVPVEMVFRFTSDEDKGFADLKNWAERNQVRIVHRSFQRWI</sequence>
<organism evidence="2 3">
    <name type="scientific">Paenibacillus xanthanilyticus</name>
    <dbReference type="NCBI Taxonomy" id="1783531"/>
    <lineage>
        <taxon>Bacteria</taxon>
        <taxon>Bacillati</taxon>
        <taxon>Bacillota</taxon>
        <taxon>Bacilli</taxon>
        <taxon>Bacillales</taxon>
        <taxon>Paenibacillaceae</taxon>
        <taxon>Paenibacillus</taxon>
    </lineage>
</organism>